<reference evidence="2 3" key="1">
    <citation type="journal article" date="2019" name="Sci. Rep.">
        <title>Orb-weaving spider Araneus ventricosus genome elucidates the spidroin gene catalogue.</title>
        <authorList>
            <person name="Kono N."/>
            <person name="Nakamura H."/>
            <person name="Ohtoshi R."/>
            <person name="Moran D.A.P."/>
            <person name="Shinohara A."/>
            <person name="Yoshida Y."/>
            <person name="Fujiwara M."/>
            <person name="Mori M."/>
            <person name="Tomita M."/>
            <person name="Arakawa K."/>
        </authorList>
    </citation>
    <scope>NUCLEOTIDE SEQUENCE [LARGE SCALE GENOMIC DNA]</scope>
</reference>
<accession>A0A4Y2DLK8</accession>
<dbReference type="Proteomes" id="UP000499080">
    <property type="component" value="Unassembled WGS sequence"/>
</dbReference>
<gene>
    <name evidence="2" type="ORF">AVEN_148892_1</name>
</gene>
<protein>
    <submittedName>
        <fullName evidence="2">Uncharacterized protein</fullName>
    </submittedName>
</protein>
<keyword evidence="3" id="KW-1185">Reference proteome</keyword>
<comment type="caution">
    <text evidence="2">The sequence shown here is derived from an EMBL/GenBank/DDBJ whole genome shotgun (WGS) entry which is preliminary data.</text>
</comment>
<proteinExistence type="predicted"/>
<keyword evidence="1" id="KW-0732">Signal</keyword>
<organism evidence="2 3">
    <name type="scientific">Araneus ventricosus</name>
    <name type="common">Orbweaver spider</name>
    <name type="synonym">Epeira ventricosa</name>
    <dbReference type="NCBI Taxonomy" id="182803"/>
    <lineage>
        <taxon>Eukaryota</taxon>
        <taxon>Metazoa</taxon>
        <taxon>Ecdysozoa</taxon>
        <taxon>Arthropoda</taxon>
        <taxon>Chelicerata</taxon>
        <taxon>Arachnida</taxon>
        <taxon>Araneae</taxon>
        <taxon>Araneomorphae</taxon>
        <taxon>Entelegynae</taxon>
        <taxon>Araneoidea</taxon>
        <taxon>Araneidae</taxon>
        <taxon>Araneus</taxon>
    </lineage>
</organism>
<name>A0A4Y2DLK8_ARAVE</name>
<dbReference type="AlphaFoldDB" id="A0A4Y2DLK8"/>
<dbReference type="EMBL" id="BGPR01000375">
    <property type="protein sequence ID" value="GBM16505.1"/>
    <property type="molecule type" value="Genomic_DNA"/>
</dbReference>
<evidence type="ECO:0000313" key="2">
    <source>
        <dbReference type="EMBL" id="GBM16505.1"/>
    </source>
</evidence>
<feature type="chain" id="PRO_5021237429" evidence="1">
    <location>
        <begin position="19"/>
        <end position="114"/>
    </location>
</feature>
<evidence type="ECO:0000313" key="3">
    <source>
        <dbReference type="Proteomes" id="UP000499080"/>
    </source>
</evidence>
<evidence type="ECO:0000256" key="1">
    <source>
        <dbReference type="SAM" id="SignalP"/>
    </source>
</evidence>
<feature type="signal peptide" evidence="1">
    <location>
        <begin position="1"/>
        <end position="18"/>
    </location>
</feature>
<sequence>MYCCFPAWFNLWLGRVIYRGFIGCQGGNLASTPDLGDKFSKFGEKNEDTLIFENYCPISHRNGEMLMWHHAMLEDLQIPEDSSVKENLFGVLFALRVRELFDADLFCLCYCCYY</sequence>